<feature type="compositionally biased region" description="Polar residues" evidence="1">
    <location>
        <begin position="899"/>
        <end position="910"/>
    </location>
</feature>
<feature type="region of interest" description="Disordered" evidence="1">
    <location>
        <begin position="81"/>
        <end position="129"/>
    </location>
</feature>
<dbReference type="GO" id="GO:0000724">
    <property type="term" value="P:double-strand break repair via homologous recombination"/>
    <property type="evidence" value="ECO:0007669"/>
    <property type="project" value="TreeGrafter"/>
</dbReference>
<feature type="compositionally biased region" description="Acidic residues" evidence="1">
    <location>
        <begin position="153"/>
        <end position="162"/>
    </location>
</feature>
<dbReference type="PANTHER" id="PTHR34347:SF1">
    <property type="entry name" value="DNA REPAIR-SCAFFOLDING PROTEIN"/>
    <property type="match status" value="1"/>
</dbReference>
<dbReference type="InterPro" id="IPR028032">
    <property type="entry name" value="DUF4503"/>
</dbReference>
<dbReference type="Pfam" id="PF14951">
    <property type="entry name" value="DUF4503"/>
    <property type="match status" value="1"/>
</dbReference>
<comment type="caution">
    <text evidence="4">The sequence shown here is derived from an EMBL/GenBank/DDBJ whole genome shotgun (WGS) entry which is preliminary data.</text>
</comment>
<dbReference type="GO" id="GO:0000228">
    <property type="term" value="C:nuclear chromosome"/>
    <property type="evidence" value="ECO:0007669"/>
    <property type="project" value="TreeGrafter"/>
</dbReference>
<feature type="domain" description="DUF4503" evidence="3">
    <location>
        <begin position="499"/>
        <end position="897"/>
    </location>
</feature>
<keyword evidence="5" id="KW-1185">Reference proteome</keyword>
<evidence type="ECO:0000313" key="4">
    <source>
        <dbReference type="EMBL" id="KAI1902001.1"/>
    </source>
</evidence>
<feature type="compositionally biased region" description="Basic and acidic residues" evidence="1">
    <location>
        <begin position="163"/>
        <end position="181"/>
    </location>
</feature>
<evidence type="ECO:0000259" key="2">
    <source>
        <dbReference type="Pfam" id="PF14950"/>
    </source>
</evidence>
<feature type="compositionally biased region" description="Basic and acidic residues" evidence="1">
    <location>
        <begin position="201"/>
        <end position="212"/>
    </location>
</feature>
<feature type="region of interest" description="Disordered" evidence="1">
    <location>
        <begin position="565"/>
        <end position="585"/>
    </location>
</feature>
<gene>
    <name evidence="4" type="ORF">AGOR_G00040220</name>
</gene>
<reference evidence="4" key="1">
    <citation type="submission" date="2021-01" db="EMBL/GenBank/DDBJ databases">
        <authorList>
            <person name="Zahm M."/>
            <person name="Roques C."/>
            <person name="Cabau C."/>
            <person name="Klopp C."/>
            <person name="Donnadieu C."/>
            <person name="Jouanno E."/>
            <person name="Lampietro C."/>
            <person name="Louis A."/>
            <person name="Herpin A."/>
            <person name="Echchiki A."/>
            <person name="Berthelot C."/>
            <person name="Parey E."/>
            <person name="Roest-Crollius H."/>
            <person name="Braasch I."/>
            <person name="Postlethwait J."/>
            <person name="Bobe J."/>
            <person name="Montfort J."/>
            <person name="Bouchez O."/>
            <person name="Begum T."/>
            <person name="Mejri S."/>
            <person name="Adams A."/>
            <person name="Chen W.-J."/>
            <person name="Guiguen Y."/>
        </authorList>
    </citation>
    <scope>NUCLEOTIDE SEQUENCE</scope>
    <source>
        <tissue evidence="4">Blood</tissue>
    </source>
</reference>
<feature type="domain" description="DUF4502" evidence="2">
    <location>
        <begin position="7"/>
        <end position="365"/>
    </location>
</feature>
<proteinExistence type="predicted"/>
<evidence type="ECO:0000259" key="3">
    <source>
        <dbReference type="Pfam" id="PF14951"/>
    </source>
</evidence>
<dbReference type="OrthoDB" id="1914453at2759"/>
<accession>A0A8T3DYB5</accession>
<evidence type="ECO:0000313" key="5">
    <source>
        <dbReference type="Proteomes" id="UP000829720"/>
    </source>
</evidence>
<sequence length="920" mass="101293">MSNFNTRKRTSKDKRCLLFPDDLKNGLKKSASALSRSTPSCAAKSWERCGEGFSGTPGQEILWSSRKKNRIGRQMLSSVSVPVKGSGTCKEDIEWSSSGSELSDSEMRQPSEVTGGNAGHQKEGVRNPFNKSLSLFSSVTYPEEEELHKIDWDSDLNDETEEVERLAKISDSDSPSKEQKHSPKHIQVPDVEISDFSDSESSEHRAQARCEHGSWQPSESSRRSASDWVRSAQAVLRTPQKQQSSHIKSPEDSAKKKKKKFLSGGLAERLNRLQCRQRSAISFWRHQSISDSETPAVHKAGVLVLKLLSVWEDCSMQVATCQWANGSPCPESTDQLLVLFSRDTATHLVPSPGDTIHVFPPWQKLLMEGGSNPVILNTHFSQKVLKDGDQTGGQVSAEKCPPYSLTRVFSLMEKSSGSEEEAPAKQIETHGAGKGTCNSLLEVIEGHGVSGWMGRDVSVVVQRVYCLPIQEATHQPLLKHRAPETESLRHRSRLCLLVQDEYGLFSEVALHTLSSEDNLQQYIWKWEGKCCVLRGMKVLQRVTRSRSAGLFSLIDSLWPPMVALKDHGKTQSGENDGDNDGSVLSQDRAKLPAPSFCYLLSGQSGQDSVDVLPHPTPDLYQPAVVNTLREILQRVPLGHHCSFTATVIYKRLQSCGPRQGESWLFVTDASLQTEEREESVEWSRTLGVCVSSCVLHLDVLQTLGTSFACTLTFKDTVREHGLIQCVERSVVQLNTLTSAEVDSFPTGGPPLPPARLDQLGPATTANSLCTVQGVVIGVDEDTAYSWPVCNLCGSDQLEAMHGDRQKFFCRLCATLVDSPTVKMQLEVFLSCASCSQGTVKIKLQQDSINSVLNSAELGSEGYTVENVLGKELGPLTAYVRVVTRKPTLWVGLEEVSLSEGYSNEAPQESAPTPRDEGGRH</sequence>
<dbReference type="Pfam" id="PF14950">
    <property type="entry name" value="DUF4502"/>
    <property type="match status" value="1"/>
</dbReference>
<dbReference type="InterPro" id="IPR053054">
    <property type="entry name" value="DNA_repair-scaffolding"/>
</dbReference>
<dbReference type="GO" id="GO:0005654">
    <property type="term" value="C:nucleoplasm"/>
    <property type="evidence" value="ECO:0007669"/>
    <property type="project" value="TreeGrafter"/>
</dbReference>
<evidence type="ECO:0000256" key="1">
    <source>
        <dbReference type="SAM" id="MobiDB-lite"/>
    </source>
</evidence>
<protein>
    <recommendedName>
        <fullName evidence="6">DNA repair-scaffolding protein</fullName>
    </recommendedName>
</protein>
<name>A0A8T3DYB5_9TELE</name>
<dbReference type="EMBL" id="JAERUA010000003">
    <property type="protein sequence ID" value="KAI1902001.1"/>
    <property type="molecule type" value="Genomic_DNA"/>
</dbReference>
<feature type="region of interest" description="Disordered" evidence="1">
    <location>
        <begin position="899"/>
        <end position="920"/>
    </location>
</feature>
<evidence type="ECO:0008006" key="6">
    <source>
        <dbReference type="Google" id="ProtNLM"/>
    </source>
</evidence>
<dbReference type="Proteomes" id="UP000829720">
    <property type="component" value="Unassembled WGS sequence"/>
</dbReference>
<dbReference type="GO" id="GO:0070202">
    <property type="term" value="P:regulation of establishment of protein localization to chromosome"/>
    <property type="evidence" value="ECO:0007669"/>
    <property type="project" value="TreeGrafter"/>
</dbReference>
<dbReference type="AlphaFoldDB" id="A0A8T3DYB5"/>
<dbReference type="InterPro" id="IPR028026">
    <property type="entry name" value="DUF4502"/>
</dbReference>
<organism evidence="4 5">
    <name type="scientific">Albula goreensis</name>
    <dbReference type="NCBI Taxonomy" id="1534307"/>
    <lineage>
        <taxon>Eukaryota</taxon>
        <taxon>Metazoa</taxon>
        <taxon>Chordata</taxon>
        <taxon>Craniata</taxon>
        <taxon>Vertebrata</taxon>
        <taxon>Euteleostomi</taxon>
        <taxon>Actinopterygii</taxon>
        <taxon>Neopterygii</taxon>
        <taxon>Teleostei</taxon>
        <taxon>Albuliformes</taxon>
        <taxon>Albulidae</taxon>
        <taxon>Albula</taxon>
    </lineage>
</organism>
<dbReference type="PANTHER" id="PTHR34347">
    <property type="entry name" value="DNA REPAIR-SCAFFOLDING PROTEIN SPIDR"/>
    <property type="match status" value="1"/>
</dbReference>
<feature type="region of interest" description="Disordered" evidence="1">
    <location>
        <begin position="147"/>
        <end position="260"/>
    </location>
</feature>